<feature type="transmembrane region" description="Helical" evidence="7">
    <location>
        <begin position="59"/>
        <end position="81"/>
    </location>
</feature>
<feature type="transmembrane region" description="Helical" evidence="7">
    <location>
        <begin position="6"/>
        <end position="23"/>
    </location>
</feature>
<evidence type="ECO:0000256" key="1">
    <source>
        <dbReference type="ARBA" id="ARBA00004141"/>
    </source>
</evidence>
<feature type="transmembrane region" description="Helical" evidence="7">
    <location>
        <begin position="292"/>
        <end position="316"/>
    </location>
</feature>
<dbReference type="EMBL" id="JBHTAR010000011">
    <property type="protein sequence ID" value="MFC7198644.1"/>
    <property type="molecule type" value="Genomic_DNA"/>
</dbReference>
<evidence type="ECO:0000256" key="3">
    <source>
        <dbReference type="ARBA" id="ARBA00022475"/>
    </source>
</evidence>
<feature type="transmembrane region" description="Helical" evidence="7">
    <location>
        <begin position="165"/>
        <end position="183"/>
    </location>
</feature>
<proteinExistence type="predicted"/>
<reference evidence="8 9" key="1">
    <citation type="journal article" date="2019" name="Int. J. Syst. Evol. Microbiol.">
        <title>The Global Catalogue of Microorganisms (GCM) 10K type strain sequencing project: providing services to taxonomists for standard genome sequencing and annotation.</title>
        <authorList>
            <consortium name="The Broad Institute Genomics Platform"/>
            <consortium name="The Broad Institute Genome Sequencing Center for Infectious Disease"/>
            <person name="Wu L."/>
            <person name="Ma J."/>
        </authorList>
    </citation>
    <scope>NUCLEOTIDE SEQUENCE [LARGE SCALE GENOMIC DNA]</scope>
    <source>
        <strain evidence="8 9">XZGYJ-43</strain>
    </source>
</reference>
<sequence length="317" mass="32182">MGLTSAFTNAVGPILAVAAAGYLLKRTTDVDVQPLNKAGLYVLVPALAFHSIATTTIDGAAIAKLGVGVVGYAVLMMGLAWVVGRFTGESGPLLGALMLAAAFPNSGFIGIPLSEFAFGDLGRTTAVLYLTIQNLVVYTLGVYVASRGTDRGALESVTEIFRLPLVYAVVAGVAVRALGVVPAPDTALMETVGTVGDASIPVMLLILGVQLADTDVTAVTRSLTPAALKLVAAPLVGVGLALVLGFENPTIARVFVLECATPAAVIPLALTIEYAEDVSVGGITAPEYLSTAIFTTTLAGVAVMTALVAILQAGVVL</sequence>
<evidence type="ECO:0000313" key="8">
    <source>
        <dbReference type="EMBL" id="MFC7198644.1"/>
    </source>
</evidence>
<evidence type="ECO:0000256" key="6">
    <source>
        <dbReference type="ARBA" id="ARBA00023136"/>
    </source>
</evidence>
<feature type="transmembrane region" description="Helical" evidence="7">
    <location>
        <begin position="226"/>
        <end position="244"/>
    </location>
</feature>
<keyword evidence="9" id="KW-1185">Reference proteome</keyword>
<comment type="subcellular location">
    <subcellularLocation>
        <location evidence="1">Membrane</location>
        <topology evidence="1">Multi-pass membrane protein</topology>
    </subcellularLocation>
</comment>
<keyword evidence="3" id="KW-1003">Cell membrane</keyword>
<gene>
    <name evidence="8" type="ORF">ACFQJ9_04275</name>
</gene>
<feature type="transmembrane region" description="Helical" evidence="7">
    <location>
        <begin position="93"/>
        <end position="114"/>
    </location>
</feature>
<keyword evidence="4 7" id="KW-0812">Transmembrane</keyword>
<evidence type="ECO:0000256" key="2">
    <source>
        <dbReference type="ARBA" id="ARBA00022448"/>
    </source>
</evidence>
<feature type="transmembrane region" description="Helical" evidence="7">
    <location>
        <begin position="126"/>
        <end position="145"/>
    </location>
</feature>
<dbReference type="Pfam" id="PF03547">
    <property type="entry name" value="Mem_trans"/>
    <property type="match status" value="1"/>
</dbReference>
<organism evidence="8 9">
    <name type="scientific">Halospeciosus flavus</name>
    <dbReference type="NCBI Taxonomy" id="3032283"/>
    <lineage>
        <taxon>Archaea</taxon>
        <taxon>Methanobacteriati</taxon>
        <taxon>Methanobacteriota</taxon>
        <taxon>Stenosarchaea group</taxon>
        <taxon>Halobacteria</taxon>
        <taxon>Halobacteriales</taxon>
        <taxon>Halobacteriaceae</taxon>
        <taxon>Halospeciosus</taxon>
    </lineage>
</organism>
<evidence type="ECO:0000313" key="9">
    <source>
        <dbReference type="Proteomes" id="UP001596447"/>
    </source>
</evidence>
<feature type="transmembrane region" description="Helical" evidence="7">
    <location>
        <begin position="35"/>
        <end position="53"/>
    </location>
</feature>
<evidence type="ECO:0000256" key="4">
    <source>
        <dbReference type="ARBA" id="ARBA00022692"/>
    </source>
</evidence>
<name>A0ABD5Z0G4_9EURY</name>
<dbReference type="GO" id="GO:0016020">
    <property type="term" value="C:membrane"/>
    <property type="evidence" value="ECO:0007669"/>
    <property type="project" value="UniProtKB-SubCell"/>
</dbReference>
<dbReference type="InterPro" id="IPR004776">
    <property type="entry name" value="Mem_transp_PIN-like"/>
</dbReference>
<protein>
    <submittedName>
        <fullName evidence="8">AEC family transporter</fullName>
    </submittedName>
</protein>
<dbReference type="AlphaFoldDB" id="A0ABD5Z0G4"/>
<dbReference type="PANTHER" id="PTHR36838:SF1">
    <property type="entry name" value="SLR1864 PROTEIN"/>
    <property type="match status" value="1"/>
</dbReference>
<keyword evidence="6 7" id="KW-0472">Membrane</keyword>
<evidence type="ECO:0000256" key="5">
    <source>
        <dbReference type="ARBA" id="ARBA00022989"/>
    </source>
</evidence>
<evidence type="ECO:0000256" key="7">
    <source>
        <dbReference type="SAM" id="Phobius"/>
    </source>
</evidence>
<dbReference type="RefSeq" id="WP_279528602.1">
    <property type="nucleotide sequence ID" value="NZ_CP122312.1"/>
</dbReference>
<accession>A0ABD5Z0G4</accession>
<dbReference type="PANTHER" id="PTHR36838">
    <property type="entry name" value="AUXIN EFFLUX CARRIER FAMILY PROTEIN"/>
    <property type="match status" value="1"/>
</dbReference>
<keyword evidence="5 7" id="KW-1133">Transmembrane helix</keyword>
<dbReference type="Proteomes" id="UP001596447">
    <property type="component" value="Unassembled WGS sequence"/>
</dbReference>
<feature type="transmembrane region" description="Helical" evidence="7">
    <location>
        <begin position="251"/>
        <end position="272"/>
    </location>
</feature>
<keyword evidence="2" id="KW-0813">Transport</keyword>
<comment type="caution">
    <text evidence="8">The sequence shown here is derived from an EMBL/GenBank/DDBJ whole genome shotgun (WGS) entry which is preliminary data.</text>
</comment>